<protein>
    <recommendedName>
        <fullName evidence="1">non-specific serine/threonine protein kinase</fullName>
        <ecNumber evidence="1">2.7.11.1</ecNumber>
    </recommendedName>
</protein>
<evidence type="ECO:0000256" key="11">
    <source>
        <dbReference type="SAM" id="Phobius"/>
    </source>
</evidence>
<dbReference type="CDD" id="cd06577">
    <property type="entry name" value="PASTA_pknB"/>
    <property type="match status" value="3"/>
</dbReference>
<feature type="domain" description="PASTA" evidence="13">
    <location>
        <begin position="420"/>
        <end position="487"/>
    </location>
</feature>
<dbReference type="PROSITE" id="PS00108">
    <property type="entry name" value="PROTEIN_KINASE_ST"/>
    <property type="match status" value="1"/>
</dbReference>
<feature type="domain" description="Protein kinase" evidence="12">
    <location>
        <begin position="11"/>
        <end position="281"/>
    </location>
</feature>
<evidence type="ECO:0000256" key="7">
    <source>
        <dbReference type="ARBA" id="ARBA00047899"/>
    </source>
</evidence>
<dbReference type="PANTHER" id="PTHR43289">
    <property type="entry name" value="MITOGEN-ACTIVATED PROTEIN KINASE KINASE KINASE 20-RELATED"/>
    <property type="match status" value="1"/>
</dbReference>
<evidence type="ECO:0000313" key="15">
    <source>
        <dbReference type="Proteomes" id="UP000051658"/>
    </source>
</evidence>
<feature type="domain" description="PASTA" evidence="13">
    <location>
        <begin position="352"/>
        <end position="419"/>
    </location>
</feature>
<evidence type="ECO:0000256" key="3">
    <source>
        <dbReference type="ARBA" id="ARBA00022679"/>
    </source>
</evidence>
<feature type="region of interest" description="Disordered" evidence="10">
    <location>
        <begin position="580"/>
        <end position="604"/>
    </location>
</feature>
<dbReference type="Pfam" id="PF03793">
    <property type="entry name" value="PASTA"/>
    <property type="match status" value="3"/>
</dbReference>
<evidence type="ECO:0000259" key="12">
    <source>
        <dbReference type="PROSITE" id="PS50011"/>
    </source>
</evidence>
<keyword evidence="4 9" id="KW-0547">Nucleotide-binding</keyword>
<comment type="catalytic activity">
    <reaction evidence="7">
        <text>L-threonyl-[protein] + ATP = O-phospho-L-threonyl-[protein] + ADP + H(+)</text>
        <dbReference type="Rhea" id="RHEA:46608"/>
        <dbReference type="Rhea" id="RHEA-COMP:11060"/>
        <dbReference type="Rhea" id="RHEA-COMP:11605"/>
        <dbReference type="ChEBI" id="CHEBI:15378"/>
        <dbReference type="ChEBI" id="CHEBI:30013"/>
        <dbReference type="ChEBI" id="CHEBI:30616"/>
        <dbReference type="ChEBI" id="CHEBI:61977"/>
        <dbReference type="ChEBI" id="CHEBI:456216"/>
        <dbReference type="EC" id="2.7.11.1"/>
    </reaction>
</comment>
<evidence type="ECO:0000256" key="9">
    <source>
        <dbReference type="PROSITE-ProRule" id="PRU10141"/>
    </source>
</evidence>
<dbReference type="AlphaFoldDB" id="A0A0R2HX53"/>
<feature type="domain" description="PASTA" evidence="13">
    <location>
        <begin position="488"/>
        <end position="554"/>
    </location>
</feature>
<dbReference type="FunFam" id="3.30.200.20:FF:000035">
    <property type="entry name" value="Serine/threonine protein kinase Stk1"/>
    <property type="match status" value="1"/>
</dbReference>
<gene>
    <name evidence="14" type="ORF">IV74_GL002025</name>
</gene>
<dbReference type="GO" id="GO:0004674">
    <property type="term" value="F:protein serine/threonine kinase activity"/>
    <property type="evidence" value="ECO:0007669"/>
    <property type="project" value="UniProtKB-KW"/>
</dbReference>
<dbReference type="Gene3D" id="2.60.40.2560">
    <property type="match status" value="1"/>
</dbReference>
<keyword evidence="15" id="KW-1185">Reference proteome</keyword>
<evidence type="ECO:0000256" key="2">
    <source>
        <dbReference type="ARBA" id="ARBA00022527"/>
    </source>
</evidence>
<evidence type="ECO:0000256" key="4">
    <source>
        <dbReference type="ARBA" id="ARBA00022741"/>
    </source>
</evidence>
<dbReference type="PROSITE" id="PS50011">
    <property type="entry name" value="PROTEIN_KINASE_DOM"/>
    <property type="match status" value="1"/>
</dbReference>
<dbReference type="SUPFAM" id="SSF56112">
    <property type="entry name" value="Protein kinase-like (PK-like)"/>
    <property type="match status" value="1"/>
</dbReference>
<dbReference type="RefSeq" id="WP_034569414.1">
    <property type="nucleotide sequence ID" value="NZ_JQBS01000035.1"/>
</dbReference>
<evidence type="ECO:0000256" key="10">
    <source>
        <dbReference type="SAM" id="MobiDB-lite"/>
    </source>
</evidence>
<organism evidence="14 15">
    <name type="scientific">Carnobacterium divergens DSM 20623</name>
    <dbReference type="NCBI Taxonomy" id="1449336"/>
    <lineage>
        <taxon>Bacteria</taxon>
        <taxon>Bacillati</taxon>
        <taxon>Bacillota</taxon>
        <taxon>Bacilli</taxon>
        <taxon>Lactobacillales</taxon>
        <taxon>Carnobacteriaceae</taxon>
        <taxon>Carnobacterium</taxon>
    </lineage>
</organism>
<dbReference type="Gene3D" id="3.30.10.20">
    <property type="match status" value="3"/>
</dbReference>
<dbReference type="SMART" id="SM00740">
    <property type="entry name" value="PASTA"/>
    <property type="match status" value="3"/>
</dbReference>
<feature type="binding site" evidence="9">
    <location>
        <position position="40"/>
    </location>
    <ligand>
        <name>ATP</name>
        <dbReference type="ChEBI" id="CHEBI:30616"/>
    </ligand>
</feature>
<keyword evidence="2" id="KW-0723">Serine/threonine-protein kinase</keyword>
<name>A0A0R2HX53_CARDV</name>
<dbReference type="Gene3D" id="3.30.200.20">
    <property type="entry name" value="Phosphorylase Kinase, domain 1"/>
    <property type="match status" value="1"/>
</dbReference>
<dbReference type="PROSITE" id="PS51178">
    <property type="entry name" value="PASTA"/>
    <property type="match status" value="3"/>
</dbReference>
<dbReference type="EMBL" id="JQBS01000035">
    <property type="protein sequence ID" value="KRN54442.1"/>
    <property type="molecule type" value="Genomic_DNA"/>
</dbReference>
<dbReference type="InterPro" id="IPR008271">
    <property type="entry name" value="Ser/Thr_kinase_AS"/>
</dbReference>
<dbReference type="InterPro" id="IPR000719">
    <property type="entry name" value="Prot_kinase_dom"/>
</dbReference>
<evidence type="ECO:0000256" key="5">
    <source>
        <dbReference type="ARBA" id="ARBA00022777"/>
    </source>
</evidence>
<dbReference type="SMART" id="SM00220">
    <property type="entry name" value="S_TKc"/>
    <property type="match status" value="1"/>
</dbReference>
<dbReference type="InterPro" id="IPR011009">
    <property type="entry name" value="Kinase-like_dom_sf"/>
</dbReference>
<dbReference type="Proteomes" id="UP000051658">
    <property type="component" value="Unassembled WGS sequence"/>
</dbReference>
<keyword evidence="11" id="KW-0812">Transmembrane</keyword>
<proteinExistence type="predicted"/>
<dbReference type="eggNOG" id="COG2815">
    <property type="taxonomic scope" value="Bacteria"/>
</dbReference>
<dbReference type="CDD" id="cd14014">
    <property type="entry name" value="STKc_PknB_like"/>
    <property type="match status" value="1"/>
</dbReference>
<dbReference type="PATRIC" id="fig|1449336.4.peg.2062"/>
<comment type="caution">
    <text evidence="14">The sequence shown here is derived from an EMBL/GenBank/DDBJ whole genome shotgun (WGS) entry which is preliminary data.</text>
</comment>
<evidence type="ECO:0000313" key="14">
    <source>
        <dbReference type="EMBL" id="KRN54442.1"/>
    </source>
</evidence>
<dbReference type="InterPro" id="IPR005543">
    <property type="entry name" value="PASTA_dom"/>
</dbReference>
<dbReference type="NCBIfam" id="NF033483">
    <property type="entry name" value="PknB_PASTA_kin"/>
    <property type="match status" value="1"/>
</dbReference>
<dbReference type="eggNOG" id="COG0515">
    <property type="taxonomic scope" value="Bacteria"/>
</dbReference>
<dbReference type="GeneID" id="89589018"/>
<dbReference type="Gene3D" id="1.10.510.10">
    <property type="entry name" value="Transferase(Phosphotransferase) domain 1"/>
    <property type="match status" value="1"/>
</dbReference>
<keyword evidence="5 14" id="KW-0418">Kinase</keyword>
<evidence type="ECO:0000256" key="6">
    <source>
        <dbReference type="ARBA" id="ARBA00022840"/>
    </source>
</evidence>
<dbReference type="Pfam" id="PF00069">
    <property type="entry name" value="Pkinase"/>
    <property type="match status" value="1"/>
</dbReference>
<dbReference type="FunFam" id="1.10.510.10:FF:000021">
    <property type="entry name" value="Serine/threonine protein kinase"/>
    <property type="match status" value="1"/>
</dbReference>
<evidence type="ECO:0000259" key="13">
    <source>
        <dbReference type="PROSITE" id="PS51178"/>
    </source>
</evidence>
<feature type="compositionally biased region" description="Low complexity" evidence="10">
    <location>
        <begin position="580"/>
        <end position="602"/>
    </location>
</feature>
<evidence type="ECO:0000256" key="1">
    <source>
        <dbReference type="ARBA" id="ARBA00012513"/>
    </source>
</evidence>
<sequence>MEIGKKLSGRYKIIGTVGGGGMANVYLAHDLILDRDVAVKVLRYDFREDQDVIRRFQREALSATELVHPNIVSVYDVGEEDNSQYIVMEYVKGTDLKKYIHNYFPIPYQKVIDMMEQILSAVADAHHNRIIHRDLKPQNILVDENGVVKITDFGIAVALSETSITQTNSLLGSVHYLSPEQARGSMATKQSDIYAMGIILYEMLTGTVPFEGESAVSIALKHFQETVPSVKDFDTRIPQALENVVLKATAKEATDRYTSAEEMASDLATSLSPQRLDEPKFEPASMLEVTRIHEQLPVEPPVEEKSASPIKEEVTQDNQKKKKKKKKKLIFFSILGILLLAVIGFFAIALSAPKEVTIPDLSGMTESQAERELAKLKLKVGKVTEEANEKIAEGKVIRTDPKEEKEVKENSAVDLFISSGKKTVKFGNYVGDDYQEVKAKLVRQGYKVEFTEESSDSVTSGSIISQDLDSGSEVIPSETTVSFVVSSGEKGQTLIDFAGYSKKGVQDYATSLGLKVTFTEEFSDEITNGQVISQEPKAGSTVYSGNSISAVISKGPKEVPVNTFTKSITVPYKASQTMDSAVSSDSSSSDSSSSQNSASSSSTLTPNTIEIYIEDDEHSYGTVYQKLTITKDTVIDLTFKLKEGTAGKYKVVRDGVTILEDNNVVK</sequence>
<reference evidence="14 15" key="1">
    <citation type="journal article" date="2015" name="Genome Announc.">
        <title>Expanding the biotechnology potential of lactobacilli through comparative genomics of 213 strains and associated genera.</title>
        <authorList>
            <person name="Sun Z."/>
            <person name="Harris H.M."/>
            <person name="McCann A."/>
            <person name="Guo C."/>
            <person name="Argimon S."/>
            <person name="Zhang W."/>
            <person name="Yang X."/>
            <person name="Jeffery I.B."/>
            <person name="Cooney J.C."/>
            <person name="Kagawa T.F."/>
            <person name="Liu W."/>
            <person name="Song Y."/>
            <person name="Salvetti E."/>
            <person name="Wrobel A."/>
            <person name="Rasinkangas P."/>
            <person name="Parkhill J."/>
            <person name="Rea M.C."/>
            <person name="O'Sullivan O."/>
            <person name="Ritari J."/>
            <person name="Douillard F.P."/>
            <person name="Paul Ross R."/>
            <person name="Yang R."/>
            <person name="Briner A.E."/>
            <person name="Felis G.E."/>
            <person name="de Vos W.M."/>
            <person name="Barrangou R."/>
            <person name="Klaenhammer T.R."/>
            <person name="Caufield P.W."/>
            <person name="Cui Y."/>
            <person name="Zhang H."/>
            <person name="O'Toole P.W."/>
        </authorList>
    </citation>
    <scope>NUCLEOTIDE SEQUENCE [LARGE SCALE GENOMIC DNA]</scope>
    <source>
        <strain evidence="14 15">DSM 20623</strain>
    </source>
</reference>
<dbReference type="PANTHER" id="PTHR43289:SF34">
    <property type="entry name" value="SERINE_THREONINE-PROTEIN KINASE YBDM-RELATED"/>
    <property type="match status" value="1"/>
</dbReference>
<dbReference type="InterPro" id="IPR017441">
    <property type="entry name" value="Protein_kinase_ATP_BS"/>
</dbReference>
<dbReference type="PROSITE" id="PS00107">
    <property type="entry name" value="PROTEIN_KINASE_ATP"/>
    <property type="match status" value="1"/>
</dbReference>
<dbReference type="GO" id="GO:0005524">
    <property type="term" value="F:ATP binding"/>
    <property type="evidence" value="ECO:0007669"/>
    <property type="project" value="UniProtKB-UniRule"/>
</dbReference>
<keyword evidence="6 9" id="KW-0067">ATP-binding</keyword>
<feature type="transmembrane region" description="Helical" evidence="11">
    <location>
        <begin position="329"/>
        <end position="352"/>
    </location>
</feature>
<comment type="catalytic activity">
    <reaction evidence="8">
        <text>L-seryl-[protein] + ATP = O-phospho-L-seryl-[protein] + ADP + H(+)</text>
        <dbReference type="Rhea" id="RHEA:17989"/>
        <dbReference type="Rhea" id="RHEA-COMP:9863"/>
        <dbReference type="Rhea" id="RHEA-COMP:11604"/>
        <dbReference type="ChEBI" id="CHEBI:15378"/>
        <dbReference type="ChEBI" id="CHEBI:29999"/>
        <dbReference type="ChEBI" id="CHEBI:30616"/>
        <dbReference type="ChEBI" id="CHEBI:83421"/>
        <dbReference type="ChEBI" id="CHEBI:456216"/>
        <dbReference type="EC" id="2.7.11.1"/>
    </reaction>
</comment>
<keyword evidence="11" id="KW-1133">Transmembrane helix</keyword>
<feature type="compositionally biased region" description="Basic and acidic residues" evidence="10">
    <location>
        <begin position="295"/>
        <end position="314"/>
    </location>
</feature>
<keyword evidence="3" id="KW-0808">Transferase</keyword>
<evidence type="ECO:0000256" key="8">
    <source>
        <dbReference type="ARBA" id="ARBA00048679"/>
    </source>
</evidence>
<keyword evidence="11" id="KW-0472">Membrane</keyword>
<dbReference type="EC" id="2.7.11.1" evidence="1"/>
<accession>A0A0R2HX53</accession>
<feature type="region of interest" description="Disordered" evidence="10">
    <location>
        <begin position="295"/>
        <end position="319"/>
    </location>
</feature>